<evidence type="ECO:0000313" key="3">
    <source>
        <dbReference type="Proteomes" id="UP001631957"/>
    </source>
</evidence>
<keyword evidence="3" id="KW-1185">Reference proteome</keyword>
<dbReference type="Gene3D" id="3.40.50.150">
    <property type="entry name" value="Vaccinia Virus protein VP39"/>
    <property type="match status" value="1"/>
</dbReference>
<dbReference type="SUPFAM" id="SSF53335">
    <property type="entry name" value="S-adenosyl-L-methionine-dependent methyltransferases"/>
    <property type="match status" value="1"/>
</dbReference>
<dbReference type="EMBL" id="JBJVNI010000001">
    <property type="protein sequence ID" value="MFM9607120.1"/>
    <property type="molecule type" value="Genomic_DNA"/>
</dbReference>
<feature type="domain" description="Methyltransferase" evidence="1">
    <location>
        <begin position="149"/>
        <end position="221"/>
    </location>
</feature>
<name>A0ABW9HGE3_9ACTN</name>
<dbReference type="InterPro" id="IPR041698">
    <property type="entry name" value="Methyltransf_25"/>
</dbReference>
<dbReference type="GO" id="GO:0032259">
    <property type="term" value="P:methylation"/>
    <property type="evidence" value="ECO:0007669"/>
    <property type="project" value="UniProtKB-KW"/>
</dbReference>
<protein>
    <submittedName>
        <fullName evidence="2">SAM-dependent methyltransferase</fullName>
        <ecNumber evidence="2">2.1.1.-</ecNumber>
    </submittedName>
</protein>
<dbReference type="CDD" id="cd02440">
    <property type="entry name" value="AdoMet_MTases"/>
    <property type="match status" value="1"/>
</dbReference>
<reference evidence="2 3" key="1">
    <citation type="submission" date="2024-12" db="EMBL/GenBank/DDBJ databases">
        <title>Forecasting of Potato common scab and diversities of Pathogenic streptomyces spp. in china.</title>
        <authorList>
            <person name="Handique U."/>
            <person name="Wu J."/>
        </authorList>
    </citation>
    <scope>NUCLEOTIDE SEQUENCE [LARGE SCALE GENOMIC DNA]</scope>
    <source>
        <strain evidence="2 3">ZRIMU1530</strain>
    </source>
</reference>
<accession>A0ABW9HGE3</accession>
<organism evidence="2 3">
    <name type="scientific">Streptomyces niveiscabiei</name>
    <dbReference type="NCBI Taxonomy" id="164115"/>
    <lineage>
        <taxon>Bacteria</taxon>
        <taxon>Bacillati</taxon>
        <taxon>Actinomycetota</taxon>
        <taxon>Actinomycetes</taxon>
        <taxon>Kitasatosporales</taxon>
        <taxon>Streptomycetaceae</taxon>
        <taxon>Streptomyces</taxon>
    </lineage>
</organism>
<keyword evidence="2" id="KW-0808">Transferase</keyword>
<dbReference type="EC" id="2.1.1.-" evidence="2"/>
<dbReference type="InterPro" id="IPR029063">
    <property type="entry name" value="SAM-dependent_MTases_sf"/>
</dbReference>
<keyword evidence="2" id="KW-0489">Methyltransferase</keyword>
<dbReference type="Proteomes" id="UP001631957">
    <property type="component" value="Unassembled WGS sequence"/>
</dbReference>
<dbReference type="Pfam" id="PF13649">
    <property type="entry name" value="Methyltransf_25"/>
    <property type="match status" value="1"/>
</dbReference>
<comment type="caution">
    <text evidence="2">The sequence shown here is derived from an EMBL/GenBank/DDBJ whole genome shotgun (WGS) entry which is preliminary data.</text>
</comment>
<dbReference type="GO" id="GO:0008168">
    <property type="term" value="F:methyltransferase activity"/>
    <property type="evidence" value="ECO:0007669"/>
    <property type="project" value="UniProtKB-KW"/>
</dbReference>
<proteinExistence type="predicted"/>
<sequence length="326" mass="34741">MTTRPALDLFTGYTVTAVLSSFETSGILDLLRDGATEDDLPDCPPQALRLRTACLDYLHQRGLVEHDGPRTALTPFGHRIARDKDYLTWLHGGYGVPLAALPSLLDGTRHYGAAPRDGRVVARTSARIGAQSLLPAALDLLVPVSYDRVVDLGCGNARLLAKVCEAGRAHGVGVDISPEACDEARHELAARGLAEQVEIVCQDAFAVDDVPGINDTGLVMTFALLHEILGRGRPALTGFLNRLSALLPVGAHLLVMEVAPAGPEPGEHGVNPEFTLIHALMGQTLLTAGQWTDALSESGFETTTVFYPPLHGSVLLLARNQGRSGR</sequence>
<evidence type="ECO:0000259" key="1">
    <source>
        <dbReference type="Pfam" id="PF13649"/>
    </source>
</evidence>
<gene>
    <name evidence="2" type="ORF">ACKI18_00175</name>
</gene>
<evidence type="ECO:0000313" key="2">
    <source>
        <dbReference type="EMBL" id="MFM9607120.1"/>
    </source>
</evidence>
<dbReference type="RefSeq" id="WP_409119947.1">
    <property type="nucleotide sequence ID" value="NZ_JBJVNI010000001.1"/>
</dbReference>